<feature type="compositionally biased region" description="Low complexity" evidence="1">
    <location>
        <begin position="17"/>
        <end position="33"/>
    </location>
</feature>
<sequence length="81" mass="7796">MPSENSVTRGASHSHSRPSSNPPATDAATTTADCRNSVAVLGAPPDAGGTGSGAGQAESCGGGWCGGVRGAVTTPSCQVRL</sequence>
<feature type="compositionally biased region" description="Gly residues" evidence="1">
    <location>
        <begin position="48"/>
        <end position="59"/>
    </location>
</feature>
<reference evidence="2 3" key="1">
    <citation type="submission" date="2023-09" db="EMBL/GenBank/DDBJ databases">
        <title>Complete genome of Streptomyces roseicoloratus T14.</title>
        <authorList>
            <person name="Bashizi T."/>
            <person name="Kim M.-J."/>
            <person name="Lee G."/>
            <person name="Tagele S.B."/>
            <person name="Shin J.-H."/>
        </authorList>
    </citation>
    <scope>NUCLEOTIDE SEQUENCE [LARGE SCALE GENOMIC DNA]</scope>
    <source>
        <strain evidence="2 3">T14</strain>
    </source>
</reference>
<feature type="region of interest" description="Disordered" evidence="1">
    <location>
        <begin position="1"/>
        <end position="59"/>
    </location>
</feature>
<proteinExistence type="predicted"/>
<dbReference type="RefSeq" id="WP_309550327.1">
    <property type="nucleotide sequence ID" value="NZ_CP133762.1"/>
</dbReference>
<evidence type="ECO:0000313" key="3">
    <source>
        <dbReference type="Proteomes" id="UP001250858"/>
    </source>
</evidence>
<name>A0ABY9S402_9ACTN</name>
<feature type="compositionally biased region" description="Polar residues" evidence="1">
    <location>
        <begin position="1"/>
        <end position="11"/>
    </location>
</feature>
<evidence type="ECO:0000313" key="2">
    <source>
        <dbReference type="EMBL" id="WMX49152.1"/>
    </source>
</evidence>
<accession>A0ABY9S402</accession>
<dbReference type="EMBL" id="CP133762">
    <property type="protein sequence ID" value="WMX49152.1"/>
    <property type="molecule type" value="Genomic_DNA"/>
</dbReference>
<dbReference type="Proteomes" id="UP001250858">
    <property type="component" value="Chromosome"/>
</dbReference>
<gene>
    <name evidence="2" type="ORF">RGF97_25725</name>
</gene>
<keyword evidence="3" id="KW-1185">Reference proteome</keyword>
<protein>
    <submittedName>
        <fullName evidence="2">Uncharacterized protein</fullName>
    </submittedName>
</protein>
<evidence type="ECO:0000256" key="1">
    <source>
        <dbReference type="SAM" id="MobiDB-lite"/>
    </source>
</evidence>
<organism evidence="2 3">
    <name type="scientific">Streptomyces roseicoloratus</name>
    <dbReference type="NCBI Taxonomy" id="2508722"/>
    <lineage>
        <taxon>Bacteria</taxon>
        <taxon>Bacillati</taxon>
        <taxon>Actinomycetota</taxon>
        <taxon>Actinomycetes</taxon>
        <taxon>Kitasatosporales</taxon>
        <taxon>Streptomycetaceae</taxon>
        <taxon>Streptomyces</taxon>
    </lineage>
</organism>